<dbReference type="PROSITE" id="PS00455">
    <property type="entry name" value="AMP_BINDING"/>
    <property type="match status" value="1"/>
</dbReference>
<feature type="domain" description="Carrier" evidence="4">
    <location>
        <begin position="1064"/>
        <end position="1139"/>
    </location>
</feature>
<dbReference type="Proteomes" id="UP001222800">
    <property type="component" value="Chromosome"/>
</dbReference>
<dbReference type="InterPro" id="IPR057737">
    <property type="entry name" value="Condensation_MtbB-like"/>
</dbReference>
<evidence type="ECO:0000256" key="2">
    <source>
        <dbReference type="ARBA" id="ARBA00004924"/>
    </source>
</evidence>
<evidence type="ECO:0000256" key="3">
    <source>
        <dbReference type="ARBA" id="ARBA00022598"/>
    </source>
</evidence>
<dbReference type="Pfam" id="PF00501">
    <property type="entry name" value="AMP-binding"/>
    <property type="match status" value="1"/>
</dbReference>
<accession>A0ABY8EIM9</accession>
<name>A0ABY8EIM9_9FIRM</name>
<reference evidence="5 6" key="1">
    <citation type="submission" date="2023-03" db="EMBL/GenBank/DDBJ databases">
        <title>Complete genome sequence of Tepidibacter sp. SWIR-1, isolated from a deep-sea hydrothermal vent.</title>
        <authorList>
            <person name="Li X."/>
        </authorList>
    </citation>
    <scope>NUCLEOTIDE SEQUENCE [LARGE SCALE GENOMIC DNA]</scope>
    <source>
        <strain evidence="5 6">SWIR-1</strain>
    </source>
</reference>
<dbReference type="InterPro" id="IPR045851">
    <property type="entry name" value="AMP-bd_C_sf"/>
</dbReference>
<dbReference type="SUPFAM" id="SSF52777">
    <property type="entry name" value="CoA-dependent acyltransferases"/>
    <property type="match status" value="4"/>
</dbReference>
<dbReference type="PROSITE" id="PS50075">
    <property type="entry name" value="CARRIER"/>
    <property type="match status" value="2"/>
</dbReference>
<dbReference type="Gene3D" id="3.30.300.30">
    <property type="match status" value="1"/>
</dbReference>
<keyword evidence="3" id="KW-0436">Ligase</keyword>
<dbReference type="InterPro" id="IPR042099">
    <property type="entry name" value="ANL_N_sf"/>
</dbReference>
<organism evidence="5 6">
    <name type="scientific">Tepidibacter hydrothermalis</name>
    <dbReference type="NCBI Taxonomy" id="3036126"/>
    <lineage>
        <taxon>Bacteria</taxon>
        <taxon>Bacillati</taxon>
        <taxon>Bacillota</taxon>
        <taxon>Clostridia</taxon>
        <taxon>Peptostreptococcales</taxon>
        <taxon>Peptostreptococcaceae</taxon>
        <taxon>Tepidibacter</taxon>
    </lineage>
</organism>
<dbReference type="InterPro" id="IPR020845">
    <property type="entry name" value="AMP-binding_CS"/>
</dbReference>
<dbReference type="NCBIfam" id="TIGR01733">
    <property type="entry name" value="AA-adenyl-dom"/>
    <property type="match status" value="1"/>
</dbReference>
<dbReference type="InterPro" id="IPR009081">
    <property type="entry name" value="PP-bd_ACP"/>
</dbReference>
<comment type="pathway">
    <text evidence="2">Siderophore biosynthesis.</text>
</comment>
<gene>
    <name evidence="5" type="ORF">P4S50_07140</name>
</gene>
<proteinExistence type="predicted"/>
<dbReference type="Pfam" id="PF00550">
    <property type="entry name" value="PP-binding"/>
    <property type="match status" value="2"/>
</dbReference>
<dbReference type="SUPFAM" id="SSF56801">
    <property type="entry name" value="Acetyl-CoA synthetase-like"/>
    <property type="match status" value="1"/>
</dbReference>
<dbReference type="Gene3D" id="1.10.1200.10">
    <property type="entry name" value="ACP-like"/>
    <property type="match status" value="2"/>
</dbReference>
<dbReference type="InterPro" id="IPR001242">
    <property type="entry name" value="Condensation_dom"/>
</dbReference>
<dbReference type="Pfam" id="PF00668">
    <property type="entry name" value="Condensation"/>
    <property type="match status" value="2"/>
</dbReference>
<evidence type="ECO:0000313" key="5">
    <source>
        <dbReference type="EMBL" id="WFD11845.1"/>
    </source>
</evidence>
<evidence type="ECO:0000259" key="4">
    <source>
        <dbReference type="PROSITE" id="PS50075"/>
    </source>
</evidence>
<feature type="domain" description="Carrier" evidence="4">
    <location>
        <begin position="5"/>
        <end position="79"/>
    </location>
</feature>
<dbReference type="PANTHER" id="PTHR45527">
    <property type="entry name" value="NONRIBOSOMAL PEPTIDE SYNTHETASE"/>
    <property type="match status" value="1"/>
</dbReference>
<dbReference type="CDD" id="cd19535">
    <property type="entry name" value="Cyc_NRPS"/>
    <property type="match status" value="1"/>
</dbReference>
<dbReference type="InterPro" id="IPR036736">
    <property type="entry name" value="ACP-like_sf"/>
</dbReference>
<dbReference type="SUPFAM" id="SSF47336">
    <property type="entry name" value="ACP-like"/>
    <property type="match status" value="2"/>
</dbReference>
<evidence type="ECO:0000256" key="1">
    <source>
        <dbReference type="ARBA" id="ARBA00001957"/>
    </source>
</evidence>
<dbReference type="Gene3D" id="3.40.50.12780">
    <property type="entry name" value="N-terminal domain of ligase-like"/>
    <property type="match status" value="1"/>
</dbReference>
<dbReference type="Gene3D" id="3.30.559.10">
    <property type="entry name" value="Chloramphenicol acetyltransferase-like domain"/>
    <property type="match status" value="2"/>
</dbReference>
<protein>
    <submittedName>
        <fullName evidence="5">Amino acid adenylation domain-containing protein</fullName>
    </submittedName>
</protein>
<comment type="cofactor">
    <cofactor evidence="1">
        <name>pantetheine 4'-phosphate</name>
        <dbReference type="ChEBI" id="CHEBI:47942"/>
    </cofactor>
</comment>
<dbReference type="InterPro" id="IPR025110">
    <property type="entry name" value="AMP-bd_C"/>
</dbReference>
<dbReference type="InterPro" id="IPR000873">
    <property type="entry name" value="AMP-dep_synth/lig_dom"/>
</dbReference>
<dbReference type="InterPro" id="IPR023213">
    <property type="entry name" value="CAT-like_dom_sf"/>
</dbReference>
<evidence type="ECO:0000313" key="6">
    <source>
        <dbReference type="Proteomes" id="UP001222800"/>
    </source>
</evidence>
<dbReference type="EMBL" id="CP120733">
    <property type="protein sequence ID" value="WFD11845.1"/>
    <property type="molecule type" value="Genomic_DNA"/>
</dbReference>
<sequence length="1588" mass="182829">MGIEKKRTEARNFINGEITKLLGVKEVEEDKNLIEQGMSSIQIMQLSTKLRQFGLDVPFSKMISKPLLKEWNELIDNAKFRKNKKDGFTQQESKKIDLRQSDKSFDLTDVQQAYWIGREQGQPLGGVGCHAYLEFDGEGVDSERLKIAWNVIQKYHPMLRAKFLDDGKQMIMKEPYDKKIEVHDFRTSSVKCCEEELLKIREQISHRRLAVEKGQVAGLSLSLLPDNKTRLHIDVDLLVADVQSLSILIRDLANAYTGENSFENTQELTFKEYLLSKQDMLGEENEKDKEYWENKIKNLPKAPSLPLAKKPEQITNPKFSRRSKKIDKDNWKVIKNKAAFYKQTPSMFLLTCYALILERWCNEEGFLLNLPLFNRTDSRESIQEMVADFTNLLLVEFTKKDKGTFLQTMNNIKQTLISNVSHSSYSGVEVQRDISIINGENDLVAPVVFACNIDTTLESNLSREAFGNIQYMISQTPQVWLDFQTYIKDGSLILAWDAVDELFPKGLLDDMFESLVKMIEKLATKDDWDIFIDVFPENQLEVREEALNDILPLQYPDKNIYTDFIKWVNLTPHKVALINGINKQEVTYKELYKKALHIATNLRNSGIKPGDCVGIVLPRGLEQIESMLGILLCGGVYVPVGINQPVSRREKIYNQIGIKALVSNMDTIEQKELKSDSVMVLDINETLKQELMDKPIEVKPKSSAYIIMTSGSTGMPKGVDISHASAVNTIDDINEKYKISQSDSVLAVSAIDFDLSVYDIFGLLSVGGTIVILEEDHYKNPSTWFELIEQYHITIWNSVPILLDMLVTFTESFNKNLPIRVAMLSGDWIPLKLPSRFYKLSKNISTVVAMGGGTEASIWSNYLNVPRNIPKDWVSIPYGRPLKNQIYKVVDENGRTCADWVSGELWIGGVGVALGYRGDPKLTKQKFVKQGAITWYRTGDMGRIWNDGTIEFLGRKDTQVKIKGHRIELGEIESSILKIKEVDRCKVVPNDKKNSLHAFVIVKENEKISSEEIRDILKSRVLNYMVPDTVVFLNRFPLNKNNKIDSKKLLSHIKTTRNSFAQISPNSNLERKLLEIYQEVFATKEYTLLSNFFEMGGDSLVAIKINILIKKVLGYEIKIVDIFTYKTIQELAQYISNKEIKKEVSLDKILENSTNKEDLMSSSLTGIQHSYWVSRKGYFGSGKQPSNCYFEIKSENLNLEKLSTIINALIKEHKMLKTVIDEDGTKQRILKEVPNYVIREKDIRKYNQTSRHDYILKKRKKMLSKIADPSKWPPFVIDVTQISEKSSIIHFCFDNIFLDALSIGHIMNRINELYNDISQPDTFKRERIIRNDLKKYEIDTKYWEKKVDYIPKAPKVVKETFIPKLFEFERLSHFFNKKDYEALKKIGYEYNLTVSNIILSAFSESLYKWTNDLDYTINITTVDNSANQYDFMGDIGDYTTTFLNEIHYDDKSDFYDRTKNIQDTMIQNIEHLSYSGIEVLRALNRKNNNQKTLMPVVYTSTLGVIENINTKHIGEIVYSVTQTPNVYLDCQTSVVENQLMINWDYLKSAFDEKDLKIKFDYFIGVLKNLIKDPFIMGEQEEEIEEGVL</sequence>
<dbReference type="PANTHER" id="PTHR45527:SF10">
    <property type="entry name" value="PYOCHELIN SYNTHASE PCHF"/>
    <property type="match status" value="1"/>
</dbReference>
<dbReference type="InterPro" id="IPR010071">
    <property type="entry name" value="AA_adenyl_dom"/>
</dbReference>
<dbReference type="RefSeq" id="WP_277734043.1">
    <property type="nucleotide sequence ID" value="NZ_CP120733.1"/>
</dbReference>
<keyword evidence="6" id="KW-1185">Reference proteome</keyword>
<dbReference type="Gene3D" id="3.30.559.30">
    <property type="entry name" value="Nonribosomal peptide synthetase, condensation domain"/>
    <property type="match status" value="2"/>
</dbReference>
<dbReference type="Pfam" id="PF13193">
    <property type="entry name" value="AMP-binding_C"/>
    <property type="match status" value="1"/>
</dbReference>